<comment type="caution">
    <text evidence="1">The sequence shown here is derived from an EMBL/GenBank/DDBJ whole genome shotgun (WGS) entry which is preliminary data.</text>
</comment>
<protein>
    <submittedName>
        <fullName evidence="1">Uncharacterized protein</fullName>
    </submittedName>
</protein>
<gene>
    <name evidence="1" type="ORF">ACFYQT_29370</name>
</gene>
<evidence type="ECO:0000313" key="2">
    <source>
        <dbReference type="Proteomes" id="UP001601422"/>
    </source>
</evidence>
<dbReference type="Proteomes" id="UP001601422">
    <property type="component" value="Unassembled WGS sequence"/>
</dbReference>
<sequence>MTLRDLRGLYDERELGMVTCVESPVLGPEDYASIHHAGQALAGRYGVVTLNAMLEAWAFFVEDVEDGFDADSAFEYRHDVQCRDWLAEAWPMLTETVRSLREAELRELDARYLSATVPLRGVGADRAEPGGGRWWRHRRPRLVEGGEVWLPPGW</sequence>
<keyword evidence="2" id="KW-1185">Reference proteome</keyword>
<organism evidence="1 2">
    <name type="scientific">Streptomyces tibetensis</name>
    <dbReference type="NCBI Taxonomy" id="2382123"/>
    <lineage>
        <taxon>Bacteria</taxon>
        <taxon>Bacillati</taxon>
        <taxon>Actinomycetota</taxon>
        <taxon>Actinomycetes</taxon>
        <taxon>Kitasatosporales</taxon>
        <taxon>Streptomycetaceae</taxon>
        <taxon>Streptomyces</taxon>
    </lineage>
</organism>
<dbReference type="RefSeq" id="WP_361949726.1">
    <property type="nucleotide sequence ID" value="NZ_JBEXWI010000038.1"/>
</dbReference>
<name>A0ABW6N2N2_9ACTN</name>
<accession>A0ABW6N2N2</accession>
<evidence type="ECO:0000313" key="1">
    <source>
        <dbReference type="EMBL" id="MFF0007529.1"/>
    </source>
</evidence>
<dbReference type="EMBL" id="JBIAJP010000010">
    <property type="protein sequence ID" value="MFF0007529.1"/>
    <property type="molecule type" value="Genomic_DNA"/>
</dbReference>
<reference evidence="1 2" key="1">
    <citation type="submission" date="2024-10" db="EMBL/GenBank/DDBJ databases">
        <title>The Natural Products Discovery Center: Release of the First 8490 Sequenced Strains for Exploring Actinobacteria Biosynthetic Diversity.</title>
        <authorList>
            <person name="Kalkreuter E."/>
            <person name="Kautsar S.A."/>
            <person name="Yang D."/>
            <person name="Bader C.D."/>
            <person name="Teijaro C.N."/>
            <person name="Fluegel L."/>
            <person name="Davis C.M."/>
            <person name="Simpson J.R."/>
            <person name="Lauterbach L."/>
            <person name="Steele A.D."/>
            <person name="Gui C."/>
            <person name="Meng S."/>
            <person name="Li G."/>
            <person name="Viehrig K."/>
            <person name="Ye F."/>
            <person name="Su P."/>
            <person name="Kiefer A.F."/>
            <person name="Nichols A."/>
            <person name="Cepeda A.J."/>
            <person name="Yan W."/>
            <person name="Fan B."/>
            <person name="Jiang Y."/>
            <person name="Adhikari A."/>
            <person name="Zheng C.-J."/>
            <person name="Schuster L."/>
            <person name="Cowan T.M."/>
            <person name="Smanski M.J."/>
            <person name="Chevrette M.G."/>
            <person name="De Carvalho L.P.S."/>
            <person name="Shen B."/>
        </authorList>
    </citation>
    <scope>NUCLEOTIDE SEQUENCE [LARGE SCALE GENOMIC DNA]</scope>
    <source>
        <strain evidence="1 2">NPDC005497</strain>
    </source>
</reference>
<proteinExistence type="predicted"/>